<evidence type="ECO:0000313" key="2">
    <source>
        <dbReference type="EMBL" id="RLU16048.1"/>
    </source>
</evidence>
<dbReference type="AlphaFoldDB" id="A0A3L8D813"/>
<organism evidence="2">
    <name type="scientific">Ooceraea biroi</name>
    <name type="common">Clonal raider ant</name>
    <name type="synonym">Cerapachys biroi</name>
    <dbReference type="NCBI Taxonomy" id="2015173"/>
    <lineage>
        <taxon>Eukaryota</taxon>
        <taxon>Metazoa</taxon>
        <taxon>Ecdysozoa</taxon>
        <taxon>Arthropoda</taxon>
        <taxon>Hexapoda</taxon>
        <taxon>Insecta</taxon>
        <taxon>Pterygota</taxon>
        <taxon>Neoptera</taxon>
        <taxon>Endopterygota</taxon>
        <taxon>Hymenoptera</taxon>
        <taxon>Apocrita</taxon>
        <taxon>Aculeata</taxon>
        <taxon>Formicoidea</taxon>
        <taxon>Formicidae</taxon>
        <taxon>Dorylinae</taxon>
        <taxon>Ooceraea</taxon>
    </lineage>
</organism>
<comment type="caution">
    <text evidence="2">The sequence shown here is derived from an EMBL/GenBank/DDBJ whole genome shotgun (WGS) entry which is preliminary data.</text>
</comment>
<accession>A0A3L8D813</accession>
<sequence>MCDIRRTLEEMAVEEEVIDLLIKENISVEDLKTLRKRELDELIMKYGPRRRFGRTLVKWMSLHNCLIDPELLAAYGDMQPAYTVDTDNKESVSAKSSNEVASLQLIHFPKRDSSNSLSTNISSCSSNFSESPLLLSQDFNEFVSSEQIETKNKELADISDLQIVNIEDTVSFDVNVGINVEDTVSFYVNVGTNEPDLEDLTETSVQLEDELKDFDDVTTAPVQTSSDKEQERQSPIPNFNTANAEGRTPLLNLLHKNGSHLQKLIHNIHRKDLVPVGSDINLIGKVTAKHLLNLATPPLRKIPTSTLIRWSKYFKRLFPKTPTSAFYAFKYEPYRRSDGIILQRKRAQGVLQVQLFQERRKLLKENRDVLLRQPSTSVSTGRDRSPCPSNISHITKTWRSVSQSEGEIQSRTEIPREVSLSQTDPTIESHLNYLRNELHYKLTSELLSSWEATFTYRRNQLLHQSGTVWDYLNEYRVLQIEEVGKVLIEQDFEKLCPNLDPVTRYSGNLAKNCEKYRLAIIATASVLKIKYNKIK</sequence>
<name>A0A3L8D813_OOCBI</name>
<protein>
    <submittedName>
        <fullName evidence="2">Uncharacterized protein</fullName>
    </submittedName>
</protein>
<reference evidence="2" key="2">
    <citation type="submission" date="2018-07" db="EMBL/GenBank/DDBJ databases">
        <authorList>
            <person name="Mckenzie S.K."/>
            <person name="Kronauer D.J.C."/>
        </authorList>
    </citation>
    <scope>NUCLEOTIDE SEQUENCE</scope>
    <source>
        <strain evidence="2">Clonal line C1</strain>
    </source>
</reference>
<dbReference type="OrthoDB" id="7551919at2759"/>
<feature type="compositionally biased region" description="Polar residues" evidence="1">
    <location>
        <begin position="233"/>
        <end position="243"/>
    </location>
</feature>
<feature type="region of interest" description="Disordered" evidence="1">
    <location>
        <begin position="216"/>
        <end position="243"/>
    </location>
</feature>
<reference evidence="2" key="1">
    <citation type="journal article" date="2018" name="Genome Res.">
        <title>The genomic architecture and molecular evolution of ant odorant receptors.</title>
        <authorList>
            <person name="McKenzie S.K."/>
            <person name="Kronauer D.J.C."/>
        </authorList>
    </citation>
    <scope>NUCLEOTIDE SEQUENCE [LARGE SCALE GENOMIC DNA]</scope>
    <source>
        <strain evidence="2">Clonal line C1</strain>
    </source>
</reference>
<dbReference type="Proteomes" id="UP000279307">
    <property type="component" value="Chromosome 12"/>
</dbReference>
<proteinExistence type="predicted"/>
<evidence type="ECO:0000256" key="1">
    <source>
        <dbReference type="SAM" id="MobiDB-lite"/>
    </source>
</evidence>
<gene>
    <name evidence="2" type="ORF">DMN91_011806</name>
</gene>
<dbReference type="EMBL" id="QOIP01000012">
    <property type="protein sequence ID" value="RLU16048.1"/>
    <property type="molecule type" value="Genomic_DNA"/>
</dbReference>